<feature type="transmembrane region" description="Helical" evidence="6">
    <location>
        <begin position="198"/>
        <end position="217"/>
    </location>
</feature>
<dbReference type="PANTHER" id="PTHR12778">
    <property type="entry name" value="SOLUTE CARRIER FAMILY 33 ACETYL-COA TRANSPORTER -RELATED"/>
    <property type="match status" value="1"/>
</dbReference>
<evidence type="ECO:0008006" key="9">
    <source>
        <dbReference type="Google" id="ProtNLM"/>
    </source>
</evidence>
<dbReference type="InterPro" id="IPR024371">
    <property type="entry name" value="AcetylCoA_trans_1-like"/>
</dbReference>
<evidence type="ECO:0000313" key="8">
    <source>
        <dbReference type="Proteomes" id="UP000761534"/>
    </source>
</evidence>
<reference evidence="7" key="1">
    <citation type="journal article" date="2019" name="G3 (Bethesda)">
        <title>Genome Assemblies of Two Rare Opportunistic Yeast Pathogens: Diutina rugosa (syn. Candida rugosa) and Trichomonascus ciferrii (syn. Candida ciferrii).</title>
        <authorList>
            <person name="Mixao V."/>
            <person name="Saus E."/>
            <person name="Hansen A.P."/>
            <person name="Lass-Florl C."/>
            <person name="Gabaldon T."/>
        </authorList>
    </citation>
    <scope>NUCLEOTIDE SEQUENCE</scope>
    <source>
        <strain evidence="7">CBS 4856</strain>
    </source>
</reference>
<organism evidence="7 8">
    <name type="scientific">Trichomonascus ciferrii</name>
    <dbReference type="NCBI Taxonomy" id="44093"/>
    <lineage>
        <taxon>Eukaryota</taxon>
        <taxon>Fungi</taxon>
        <taxon>Dikarya</taxon>
        <taxon>Ascomycota</taxon>
        <taxon>Saccharomycotina</taxon>
        <taxon>Dipodascomycetes</taxon>
        <taxon>Dipodascales</taxon>
        <taxon>Trichomonascaceae</taxon>
        <taxon>Trichomonascus</taxon>
        <taxon>Trichomonascus ciferrii complex</taxon>
    </lineage>
</organism>
<name>A0A642V6F1_9ASCO</name>
<keyword evidence="4 6" id="KW-0472">Membrane</keyword>
<dbReference type="Proteomes" id="UP000761534">
    <property type="component" value="Unassembled WGS sequence"/>
</dbReference>
<evidence type="ECO:0000256" key="4">
    <source>
        <dbReference type="ARBA" id="ARBA00023136"/>
    </source>
</evidence>
<evidence type="ECO:0000256" key="1">
    <source>
        <dbReference type="ARBA" id="ARBA00004141"/>
    </source>
</evidence>
<dbReference type="GO" id="GO:0035348">
    <property type="term" value="P:acetyl-CoA transmembrane transport"/>
    <property type="evidence" value="ECO:0007669"/>
    <property type="project" value="InterPro"/>
</dbReference>
<evidence type="ECO:0000256" key="2">
    <source>
        <dbReference type="ARBA" id="ARBA00022692"/>
    </source>
</evidence>
<feature type="transmembrane region" description="Helical" evidence="6">
    <location>
        <begin position="128"/>
        <end position="149"/>
    </location>
</feature>
<feature type="transmembrane region" description="Helical" evidence="6">
    <location>
        <begin position="161"/>
        <end position="186"/>
    </location>
</feature>
<gene>
    <name evidence="7" type="ORF">TRICI_002562</name>
</gene>
<dbReference type="FunFam" id="1.20.1250.20:FF:000289">
    <property type="entry name" value="Acetyl-coenzyme A transporter 1"/>
    <property type="match status" value="1"/>
</dbReference>
<dbReference type="PANTHER" id="PTHR12778:SF9">
    <property type="entry name" value="ACETYL-COENZYME A TRANSPORTER 1"/>
    <property type="match status" value="1"/>
</dbReference>
<evidence type="ECO:0000256" key="5">
    <source>
        <dbReference type="SAM" id="MobiDB-lite"/>
    </source>
</evidence>
<feature type="transmembrane region" description="Helical" evidence="6">
    <location>
        <begin position="89"/>
        <end position="108"/>
    </location>
</feature>
<keyword evidence="2 6" id="KW-0812">Transmembrane</keyword>
<dbReference type="InterPro" id="IPR036259">
    <property type="entry name" value="MFS_trans_sf"/>
</dbReference>
<dbReference type="AlphaFoldDB" id="A0A642V6F1"/>
<feature type="transmembrane region" description="Helical" evidence="6">
    <location>
        <begin position="386"/>
        <end position="409"/>
    </location>
</feature>
<feature type="transmembrane region" description="Helical" evidence="6">
    <location>
        <begin position="58"/>
        <end position="83"/>
    </location>
</feature>
<evidence type="ECO:0000256" key="3">
    <source>
        <dbReference type="ARBA" id="ARBA00022989"/>
    </source>
</evidence>
<evidence type="ECO:0000256" key="6">
    <source>
        <dbReference type="SAM" id="Phobius"/>
    </source>
</evidence>
<evidence type="ECO:0000313" key="7">
    <source>
        <dbReference type="EMBL" id="KAA8915205.1"/>
    </source>
</evidence>
<dbReference type="EMBL" id="SWFS01000179">
    <property type="protein sequence ID" value="KAA8915205.1"/>
    <property type="molecule type" value="Genomic_DNA"/>
</dbReference>
<sequence>MSADNSIELSHRRKATSSSQTLPISEFEFEEERPRVEDHHNAKNLSLGELPPADRKNFIILVGLYLLQGIPVGLAFGSIPFILKSKLSYGQVGIFTLASYPYSLKLLWSPIVDAIYSKTFGRRKSWIVPIQFTSSFVLLWLGAAIRPYMENAEQNVGKITFFFFVLVFLCATQDIAVDGWALTLLSHPSLSYASTAQTIGLNSGYFMSFTVFLAFNSPEFANKYFRSQPSDIPLVSLSQYLTTWGLIYLVMTVLVGIFKREDAAQASDGEGLQGIKNVYHSMLQVLKLRNIQVLIMVHVVAKFAFQANDAVTNLKLVEKGLSKEDLALTVLIDFPFEIMFGYYTAKWSTGAHPLRPWMMAFVGRLGFALLSMCQVIFFPKEGAGNLYFLFIIVVHVLGSFMSTVQFVSINAFHTQIADPLIGGTYMTTLNTISNLGGQWPRLIIFYGVDYFTKASCIPPQDSPLLPFSCATESQKKECKDIHGSCNVSVDGYYIMNIFCVFIGVCLFFGWIRRMMIYLQKLPLSSWRVSNI</sequence>
<dbReference type="GO" id="GO:0016020">
    <property type="term" value="C:membrane"/>
    <property type="evidence" value="ECO:0007669"/>
    <property type="project" value="UniProtKB-SubCell"/>
</dbReference>
<dbReference type="Pfam" id="PF13000">
    <property type="entry name" value="Acatn"/>
    <property type="match status" value="3"/>
</dbReference>
<protein>
    <recommendedName>
        <fullName evidence="9">Acetyl-coenzyme A transporter 1</fullName>
    </recommendedName>
</protein>
<feature type="transmembrane region" description="Helical" evidence="6">
    <location>
        <begin position="357"/>
        <end position="379"/>
    </location>
</feature>
<dbReference type="InterPro" id="IPR004752">
    <property type="entry name" value="AmpG_permease/AT-1"/>
</dbReference>
<keyword evidence="3 6" id="KW-1133">Transmembrane helix</keyword>
<dbReference type="SUPFAM" id="SSF103473">
    <property type="entry name" value="MFS general substrate transporter"/>
    <property type="match status" value="1"/>
</dbReference>
<dbReference type="OrthoDB" id="6415790at2759"/>
<accession>A0A642V6F1</accession>
<dbReference type="GO" id="GO:0008521">
    <property type="term" value="F:acetyl-CoA transmembrane transporter activity"/>
    <property type="evidence" value="ECO:0007669"/>
    <property type="project" value="InterPro"/>
</dbReference>
<feature type="region of interest" description="Disordered" evidence="5">
    <location>
        <begin position="1"/>
        <end position="21"/>
    </location>
</feature>
<comment type="subcellular location">
    <subcellularLocation>
        <location evidence="1">Membrane</location>
        <topology evidence="1">Multi-pass membrane protein</topology>
    </subcellularLocation>
</comment>
<feature type="transmembrane region" description="Helical" evidence="6">
    <location>
        <begin position="237"/>
        <end position="258"/>
    </location>
</feature>
<keyword evidence="8" id="KW-1185">Reference proteome</keyword>
<feature type="transmembrane region" description="Helical" evidence="6">
    <location>
        <begin position="492"/>
        <end position="511"/>
    </location>
</feature>
<dbReference type="VEuPathDB" id="FungiDB:TRICI_002562"/>
<comment type="caution">
    <text evidence="7">The sequence shown here is derived from an EMBL/GenBank/DDBJ whole genome shotgun (WGS) entry which is preliminary data.</text>
</comment>
<proteinExistence type="predicted"/>